<dbReference type="AlphaFoldDB" id="A0AAV9X5J6"/>
<sequence length="457" mass="51643">MSLVVMKTFVLPEDVDVLANTSEEEPQPPIRQVGDEIYGFVEIATNSSADFEIMMTFKGTIRTHSPRGQSYAMADSPNYTYTQFQIFKEIQILSSKLSASEPTNGSLVYKLPFHFTVPEHLVSPKCDIPSAYLQIPGTVPRPNPESDCHNYEGRFSVKYELSVSTFRFHENIVAWMKTDRPTREIVIVPSVPASPPLPIRYYPREYWTSCSKALKKRAWDKPLATLEVSVQEPCPLEITTRAPQAATLTKLRLDLTSLKAKCASKLRMQNWVVQVTSYITAWTFYTTKDRLQTIPTLETLAEDPSLFLIKEVLPKDTRQISNIEWLLTSPPRYQETEFSPLQPACWTAELPVTVNCSKKLVPTFLNPLAARRYGIVFRIKVLGLSHDEIEVKVPVQIVHSGKQSLLGDLGDNSVMRNASICSEHSSISDQWSHLQYLPEVGIGRILSRDILPDYASS</sequence>
<protein>
    <recommendedName>
        <fullName evidence="3">Arrestin-like N-terminal domain-containing protein</fullName>
    </recommendedName>
</protein>
<keyword evidence="2" id="KW-1185">Reference proteome</keyword>
<gene>
    <name evidence="1" type="ORF">TWF694_011531</name>
</gene>
<name>A0AAV9X5J6_9PEZI</name>
<dbReference type="EMBL" id="JAVHJO010000009">
    <property type="protein sequence ID" value="KAK6537340.1"/>
    <property type="molecule type" value="Genomic_DNA"/>
</dbReference>
<proteinExistence type="predicted"/>
<reference evidence="1 2" key="1">
    <citation type="submission" date="2019-10" db="EMBL/GenBank/DDBJ databases">
        <authorList>
            <person name="Palmer J.M."/>
        </authorList>
    </citation>
    <scope>NUCLEOTIDE SEQUENCE [LARGE SCALE GENOMIC DNA]</scope>
    <source>
        <strain evidence="1 2">TWF694</strain>
    </source>
</reference>
<accession>A0AAV9X5J6</accession>
<evidence type="ECO:0000313" key="1">
    <source>
        <dbReference type="EMBL" id="KAK6537340.1"/>
    </source>
</evidence>
<evidence type="ECO:0008006" key="3">
    <source>
        <dbReference type="Google" id="ProtNLM"/>
    </source>
</evidence>
<dbReference type="Proteomes" id="UP001365542">
    <property type="component" value="Unassembled WGS sequence"/>
</dbReference>
<evidence type="ECO:0000313" key="2">
    <source>
        <dbReference type="Proteomes" id="UP001365542"/>
    </source>
</evidence>
<comment type="caution">
    <text evidence="1">The sequence shown here is derived from an EMBL/GenBank/DDBJ whole genome shotgun (WGS) entry which is preliminary data.</text>
</comment>
<organism evidence="1 2">
    <name type="scientific">Orbilia ellipsospora</name>
    <dbReference type="NCBI Taxonomy" id="2528407"/>
    <lineage>
        <taxon>Eukaryota</taxon>
        <taxon>Fungi</taxon>
        <taxon>Dikarya</taxon>
        <taxon>Ascomycota</taxon>
        <taxon>Pezizomycotina</taxon>
        <taxon>Orbiliomycetes</taxon>
        <taxon>Orbiliales</taxon>
        <taxon>Orbiliaceae</taxon>
        <taxon>Orbilia</taxon>
    </lineage>
</organism>